<feature type="region of interest" description="Disordered" evidence="1">
    <location>
        <begin position="16"/>
        <end position="63"/>
    </location>
</feature>
<evidence type="ECO:0000256" key="1">
    <source>
        <dbReference type="SAM" id="MobiDB-lite"/>
    </source>
</evidence>
<dbReference type="Proteomes" id="UP000735302">
    <property type="component" value="Unassembled WGS sequence"/>
</dbReference>
<evidence type="ECO:0000313" key="2">
    <source>
        <dbReference type="EMBL" id="GFN94231.1"/>
    </source>
</evidence>
<gene>
    <name evidence="2" type="ORF">PoB_002073700</name>
</gene>
<comment type="caution">
    <text evidence="2">The sequence shown here is derived from an EMBL/GenBank/DDBJ whole genome shotgun (WGS) entry which is preliminary data.</text>
</comment>
<organism evidence="2 3">
    <name type="scientific">Plakobranchus ocellatus</name>
    <dbReference type="NCBI Taxonomy" id="259542"/>
    <lineage>
        <taxon>Eukaryota</taxon>
        <taxon>Metazoa</taxon>
        <taxon>Spiralia</taxon>
        <taxon>Lophotrochozoa</taxon>
        <taxon>Mollusca</taxon>
        <taxon>Gastropoda</taxon>
        <taxon>Heterobranchia</taxon>
        <taxon>Euthyneura</taxon>
        <taxon>Panpulmonata</taxon>
        <taxon>Sacoglossa</taxon>
        <taxon>Placobranchoidea</taxon>
        <taxon>Plakobranchidae</taxon>
        <taxon>Plakobranchus</taxon>
    </lineage>
</organism>
<keyword evidence="3" id="KW-1185">Reference proteome</keyword>
<proteinExistence type="predicted"/>
<protein>
    <submittedName>
        <fullName evidence="2">Uncharacterized protein</fullName>
    </submittedName>
</protein>
<dbReference type="EMBL" id="BLXT01002422">
    <property type="protein sequence ID" value="GFN94231.1"/>
    <property type="molecule type" value="Genomic_DNA"/>
</dbReference>
<evidence type="ECO:0000313" key="3">
    <source>
        <dbReference type="Proteomes" id="UP000735302"/>
    </source>
</evidence>
<dbReference type="AlphaFoldDB" id="A0AAV3ZFZ7"/>
<reference evidence="2 3" key="1">
    <citation type="journal article" date="2021" name="Elife">
        <title>Chloroplast acquisition without the gene transfer in kleptoplastic sea slugs, Plakobranchus ocellatus.</title>
        <authorList>
            <person name="Maeda T."/>
            <person name="Takahashi S."/>
            <person name="Yoshida T."/>
            <person name="Shimamura S."/>
            <person name="Takaki Y."/>
            <person name="Nagai Y."/>
            <person name="Toyoda A."/>
            <person name="Suzuki Y."/>
            <person name="Arimoto A."/>
            <person name="Ishii H."/>
            <person name="Satoh N."/>
            <person name="Nishiyama T."/>
            <person name="Hasebe M."/>
            <person name="Maruyama T."/>
            <person name="Minagawa J."/>
            <person name="Obokata J."/>
            <person name="Shigenobu S."/>
        </authorList>
    </citation>
    <scope>NUCLEOTIDE SEQUENCE [LARGE SCALE GENOMIC DNA]</scope>
</reference>
<name>A0AAV3ZFZ7_9GAST</name>
<accession>A0AAV3ZFZ7</accession>
<sequence>MCRSHCALPTYKISDSERYPGRLNSGGFRPYPKQMPRPQAFDCPSRGQQTNFRPQQDCPGIRPQRVSLLPRSNWWYADR</sequence>